<evidence type="ECO:0000313" key="1">
    <source>
        <dbReference type="EMBL" id="ETP28664.1"/>
    </source>
</evidence>
<accession>W2Y3B1</accession>
<proteinExistence type="predicted"/>
<dbReference type="EMBL" id="ANIY01004557">
    <property type="protein sequence ID" value="ETP28664.1"/>
    <property type="molecule type" value="Genomic_DNA"/>
</dbReference>
<reference evidence="1 2" key="1">
    <citation type="submission" date="2013-11" db="EMBL/GenBank/DDBJ databases">
        <title>The Genome Sequence of Phytophthora parasitica P10297.</title>
        <authorList>
            <consortium name="The Broad Institute Genomics Platform"/>
            <person name="Russ C."/>
            <person name="Tyler B."/>
            <person name="Panabieres F."/>
            <person name="Shan W."/>
            <person name="Tripathy S."/>
            <person name="Grunwald N."/>
            <person name="Machado M."/>
            <person name="Johnson C.S."/>
            <person name="Walker B."/>
            <person name="Young S.K."/>
            <person name="Zeng Q."/>
            <person name="Gargeya S."/>
            <person name="Fitzgerald M."/>
            <person name="Haas B."/>
            <person name="Abouelleil A."/>
            <person name="Allen A.W."/>
            <person name="Alvarado L."/>
            <person name="Arachchi H.M."/>
            <person name="Berlin A.M."/>
            <person name="Chapman S.B."/>
            <person name="Gainer-Dewar J."/>
            <person name="Goldberg J."/>
            <person name="Griggs A."/>
            <person name="Gujja S."/>
            <person name="Hansen M."/>
            <person name="Howarth C."/>
            <person name="Imamovic A."/>
            <person name="Ireland A."/>
            <person name="Larimer J."/>
            <person name="McCowan C."/>
            <person name="Murphy C."/>
            <person name="Pearson M."/>
            <person name="Poon T.W."/>
            <person name="Priest M."/>
            <person name="Roberts A."/>
            <person name="Saif S."/>
            <person name="Shea T."/>
            <person name="Sisk P."/>
            <person name="Sykes S."/>
            <person name="Wortman J."/>
            <person name="Nusbaum C."/>
            <person name="Birren B."/>
        </authorList>
    </citation>
    <scope>NUCLEOTIDE SEQUENCE [LARGE SCALE GENOMIC DNA]</scope>
    <source>
        <strain evidence="1 2">P10297</strain>
    </source>
</reference>
<dbReference type="AlphaFoldDB" id="W2Y3B1"/>
<name>W2Y3B1_PHYNI</name>
<protein>
    <submittedName>
        <fullName evidence="1">Uncharacterized protein</fullName>
    </submittedName>
</protein>
<comment type="caution">
    <text evidence="1">The sequence shown here is derived from an EMBL/GenBank/DDBJ whole genome shotgun (WGS) entry which is preliminary data.</text>
</comment>
<gene>
    <name evidence="1" type="ORF">F442_22029</name>
</gene>
<organism evidence="1 2">
    <name type="scientific">Phytophthora nicotianae P10297</name>
    <dbReference type="NCBI Taxonomy" id="1317064"/>
    <lineage>
        <taxon>Eukaryota</taxon>
        <taxon>Sar</taxon>
        <taxon>Stramenopiles</taxon>
        <taxon>Oomycota</taxon>
        <taxon>Peronosporomycetes</taxon>
        <taxon>Peronosporales</taxon>
        <taxon>Peronosporaceae</taxon>
        <taxon>Phytophthora</taxon>
    </lineage>
</organism>
<dbReference type="Proteomes" id="UP000018948">
    <property type="component" value="Unassembled WGS sequence"/>
</dbReference>
<evidence type="ECO:0000313" key="2">
    <source>
        <dbReference type="Proteomes" id="UP000018948"/>
    </source>
</evidence>
<sequence>MLRRVVEDDGMTRRQERLLEQRLLLSTRQQRYEAANDVMPVANAMKLFGEDALIVELRRRKDVEIVQDSTYWSTSYGQYESEDQEAVNEQRQMYDGVCHGVRRAFSSRLCRGKPRRWRRRVI</sequence>